<evidence type="ECO:0000259" key="4">
    <source>
        <dbReference type="PROSITE" id="PS51186"/>
    </source>
</evidence>
<proteinExistence type="inferred from homology"/>
<dbReference type="EMBL" id="JBHUIO010000002">
    <property type="protein sequence ID" value="MFD2168463.1"/>
    <property type="molecule type" value="Genomic_DNA"/>
</dbReference>
<evidence type="ECO:0000256" key="3">
    <source>
        <dbReference type="ARBA" id="ARBA00038502"/>
    </source>
</evidence>
<dbReference type="EC" id="2.3.-.-" evidence="5"/>
<dbReference type="Proteomes" id="UP001597343">
    <property type="component" value="Unassembled WGS sequence"/>
</dbReference>
<sequence>MKLQGDRLYIRKTQVSDAEELLAHHLRNKELFDLYRPLRSEDDFTLEAMRGKLERQHQEWEQDKSYAFHVFLNETDAFIGSVDLMFVQRGPGQRALLGYEMDQAHHGKGLMSEAVRLCLKYGFEHAELHRIEAGVMPQNEGSNRLLEKLGFHKEGLFRKNVKINGQWEDHYIWAMLDTDWSNRSN</sequence>
<dbReference type="InterPro" id="IPR016181">
    <property type="entry name" value="Acyl_CoA_acyltransferase"/>
</dbReference>
<keyword evidence="1 5" id="KW-0808">Transferase</keyword>
<keyword evidence="2 5" id="KW-0012">Acyltransferase</keyword>
<dbReference type="InterPro" id="IPR051531">
    <property type="entry name" value="N-acetyltransferase"/>
</dbReference>
<dbReference type="SUPFAM" id="SSF55729">
    <property type="entry name" value="Acyl-CoA N-acyltransferases (Nat)"/>
    <property type="match status" value="1"/>
</dbReference>
<evidence type="ECO:0000313" key="6">
    <source>
        <dbReference type="Proteomes" id="UP001597343"/>
    </source>
</evidence>
<evidence type="ECO:0000313" key="5">
    <source>
        <dbReference type="EMBL" id="MFD2168463.1"/>
    </source>
</evidence>
<dbReference type="Gene3D" id="3.40.630.30">
    <property type="match status" value="1"/>
</dbReference>
<comment type="caution">
    <text evidence="5">The sequence shown here is derived from an EMBL/GenBank/DDBJ whole genome shotgun (WGS) entry which is preliminary data.</text>
</comment>
<dbReference type="Pfam" id="PF13302">
    <property type="entry name" value="Acetyltransf_3"/>
    <property type="match status" value="1"/>
</dbReference>
<dbReference type="PANTHER" id="PTHR43792">
    <property type="entry name" value="GNAT FAMILY, PUTATIVE (AFU_ORTHOLOGUE AFUA_3G00765)-RELATED-RELATED"/>
    <property type="match status" value="1"/>
</dbReference>
<reference evidence="6" key="1">
    <citation type="journal article" date="2019" name="Int. J. Syst. Evol. Microbiol.">
        <title>The Global Catalogue of Microorganisms (GCM) 10K type strain sequencing project: providing services to taxonomists for standard genome sequencing and annotation.</title>
        <authorList>
            <consortium name="The Broad Institute Genomics Platform"/>
            <consortium name="The Broad Institute Genome Sequencing Center for Infectious Disease"/>
            <person name="Wu L."/>
            <person name="Ma J."/>
        </authorList>
    </citation>
    <scope>NUCLEOTIDE SEQUENCE [LARGE SCALE GENOMIC DNA]</scope>
    <source>
        <strain evidence="6">CGMCC 1.13574</strain>
    </source>
</reference>
<keyword evidence="6" id="KW-1185">Reference proteome</keyword>
<evidence type="ECO:0000256" key="1">
    <source>
        <dbReference type="ARBA" id="ARBA00022679"/>
    </source>
</evidence>
<dbReference type="PANTHER" id="PTHR43792:SF8">
    <property type="entry name" value="[RIBOSOMAL PROTEIN US5]-ALANINE N-ACETYLTRANSFERASE"/>
    <property type="match status" value="1"/>
</dbReference>
<protein>
    <submittedName>
        <fullName evidence="5">GNAT family N-acetyltransferase</fullName>
        <ecNumber evidence="5">2.3.-.-</ecNumber>
    </submittedName>
</protein>
<gene>
    <name evidence="5" type="ORF">ACFSOY_00325</name>
</gene>
<dbReference type="RefSeq" id="WP_386043202.1">
    <property type="nucleotide sequence ID" value="NZ_JBHUIO010000002.1"/>
</dbReference>
<name>A0ABW4ZSP2_9BACL</name>
<comment type="similarity">
    <text evidence="3">Belongs to the acetyltransferase family. RimJ subfamily.</text>
</comment>
<dbReference type="InterPro" id="IPR000182">
    <property type="entry name" value="GNAT_dom"/>
</dbReference>
<dbReference type="PROSITE" id="PS51186">
    <property type="entry name" value="GNAT"/>
    <property type="match status" value="1"/>
</dbReference>
<evidence type="ECO:0000256" key="2">
    <source>
        <dbReference type="ARBA" id="ARBA00023315"/>
    </source>
</evidence>
<dbReference type="GO" id="GO:0016746">
    <property type="term" value="F:acyltransferase activity"/>
    <property type="evidence" value="ECO:0007669"/>
    <property type="project" value="UniProtKB-KW"/>
</dbReference>
<organism evidence="5 6">
    <name type="scientific">Tumebacillus lipolyticus</name>
    <dbReference type="NCBI Taxonomy" id="1280370"/>
    <lineage>
        <taxon>Bacteria</taxon>
        <taxon>Bacillati</taxon>
        <taxon>Bacillota</taxon>
        <taxon>Bacilli</taxon>
        <taxon>Bacillales</taxon>
        <taxon>Alicyclobacillaceae</taxon>
        <taxon>Tumebacillus</taxon>
    </lineage>
</organism>
<accession>A0ABW4ZSP2</accession>
<feature type="domain" description="N-acetyltransferase" evidence="4">
    <location>
        <begin position="33"/>
        <end position="178"/>
    </location>
</feature>